<dbReference type="EMBL" id="JAIWYP010000006">
    <property type="protein sequence ID" value="KAH3809131.1"/>
    <property type="molecule type" value="Genomic_DNA"/>
</dbReference>
<gene>
    <name evidence="1" type="ORF">DPMN_137494</name>
</gene>
<evidence type="ECO:0000313" key="2">
    <source>
        <dbReference type="Proteomes" id="UP000828390"/>
    </source>
</evidence>
<keyword evidence="2" id="KW-1185">Reference proteome</keyword>
<comment type="caution">
    <text evidence="1">The sequence shown here is derived from an EMBL/GenBank/DDBJ whole genome shotgun (WGS) entry which is preliminary data.</text>
</comment>
<accession>A0A9D4G2N4</accession>
<dbReference type="Proteomes" id="UP000828390">
    <property type="component" value="Unassembled WGS sequence"/>
</dbReference>
<protein>
    <submittedName>
        <fullName evidence="1">Uncharacterized protein</fullName>
    </submittedName>
</protein>
<sequence>MYGASVTVTIVAESGKLTTLSYPPTYYSISKDPEWRIWAGIPQVPEHPQQFII</sequence>
<organism evidence="1 2">
    <name type="scientific">Dreissena polymorpha</name>
    <name type="common">Zebra mussel</name>
    <name type="synonym">Mytilus polymorpha</name>
    <dbReference type="NCBI Taxonomy" id="45954"/>
    <lineage>
        <taxon>Eukaryota</taxon>
        <taxon>Metazoa</taxon>
        <taxon>Spiralia</taxon>
        <taxon>Lophotrochozoa</taxon>
        <taxon>Mollusca</taxon>
        <taxon>Bivalvia</taxon>
        <taxon>Autobranchia</taxon>
        <taxon>Heteroconchia</taxon>
        <taxon>Euheterodonta</taxon>
        <taxon>Imparidentia</taxon>
        <taxon>Neoheterodontei</taxon>
        <taxon>Myida</taxon>
        <taxon>Dreissenoidea</taxon>
        <taxon>Dreissenidae</taxon>
        <taxon>Dreissena</taxon>
    </lineage>
</organism>
<reference evidence="1" key="1">
    <citation type="journal article" date="2019" name="bioRxiv">
        <title>The Genome of the Zebra Mussel, Dreissena polymorpha: A Resource for Invasive Species Research.</title>
        <authorList>
            <person name="McCartney M.A."/>
            <person name="Auch B."/>
            <person name="Kono T."/>
            <person name="Mallez S."/>
            <person name="Zhang Y."/>
            <person name="Obille A."/>
            <person name="Becker A."/>
            <person name="Abrahante J.E."/>
            <person name="Garbe J."/>
            <person name="Badalamenti J.P."/>
            <person name="Herman A."/>
            <person name="Mangelson H."/>
            <person name="Liachko I."/>
            <person name="Sullivan S."/>
            <person name="Sone E.D."/>
            <person name="Koren S."/>
            <person name="Silverstein K.A.T."/>
            <person name="Beckman K.B."/>
            <person name="Gohl D.M."/>
        </authorList>
    </citation>
    <scope>NUCLEOTIDE SEQUENCE</scope>
    <source>
        <strain evidence="1">Duluth1</strain>
        <tissue evidence="1">Whole animal</tissue>
    </source>
</reference>
<proteinExistence type="predicted"/>
<name>A0A9D4G2N4_DREPO</name>
<reference evidence="1" key="2">
    <citation type="submission" date="2020-11" db="EMBL/GenBank/DDBJ databases">
        <authorList>
            <person name="McCartney M.A."/>
            <person name="Auch B."/>
            <person name="Kono T."/>
            <person name="Mallez S."/>
            <person name="Becker A."/>
            <person name="Gohl D.M."/>
            <person name="Silverstein K.A.T."/>
            <person name="Koren S."/>
            <person name="Bechman K.B."/>
            <person name="Herman A."/>
            <person name="Abrahante J.E."/>
            <person name="Garbe J."/>
        </authorList>
    </citation>
    <scope>NUCLEOTIDE SEQUENCE</scope>
    <source>
        <strain evidence="1">Duluth1</strain>
        <tissue evidence="1">Whole animal</tissue>
    </source>
</reference>
<dbReference type="AlphaFoldDB" id="A0A9D4G2N4"/>
<evidence type="ECO:0000313" key="1">
    <source>
        <dbReference type="EMBL" id="KAH3809131.1"/>
    </source>
</evidence>